<sequence length="313" mass="33249">MTPLTTSFVSVQPVQPAQPSSASVAEPNTAPAPATSFTSTAPSTSQTPTLGSTSDQSQSHSHAVIFIALPVALGLAALGLALLFLWRRFAPTSFYKAQGKTPGYAAFRHWKGRRKRERRTRSLRTMEALSHSESGYSGYHGYNGFHADFIGGDTFARRLRQYEQESMRAREKFSFEAPATPLSGGGGINKKATGGGAGVGSVNSSPWYKGKGAAAPATPKRSVESLKTVTPGGAGAGLGGGESSGAGRRMFGPFKKEFNEETGSLESWEEKWFSLGNEEGGSGGDFEMKSMKKPFEGHAERVAGPGMSWRKLV</sequence>
<feature type="compositionally biased region" description="Gly residues" evidence="1">
    <location>
        <begin position="183"/>
        <end position="199"/>
    </location>
</feature>
<gene>
    <name evidence="3" type="ORF">H2204_000669</name>
</gene>
<feature type="region of interest" description="Disordered" evidence="1">
    <location>
        <begin position="1"/>
        <end position="55"/>
    </location>
</feature>
<evidence type="ECO:0000313" key="3">
    <source>
        <dbReference type="EMBL" id="KAJ9646007.1"/>
    </source>
</evidence>
<feature type="compositionally biased region" description="Low complexity" evidence="1">
    <location>
        <begin position="29"/>
        <end position="49"/>
    </location>
</feature>
<keyword evidence="2" id="KW-0812">Transmembrane</keyword>
<keyword evidence="2" id="KW-1133">Transmembrane helix</keyword>
<feature type="transmembrane region" description="Helical" evidence="2">
    <location>
        <begin position="63"/>
        <end position="86"/>
    </location>
</feature>
<feature type="compositionally biased region" description="Polar residues" evidence="1">
    <location>
        <begin position="1"/>
        <end position="23"/>
    </location>
</feature>
<comment type="caution">
    <text evidence="3">The sequence shown here is derived from an EMBL/GenBank/DDBJ whole genome shotgun (WGS) entry which is preliminary data.</text>
</comment>
<accession>A0AA39D3W2</accession>
<organism evidence="3 4">
    <name type="scientific">Knufia peltigerae</name>
    <dbReference type="NCBI Taxonomy" id="1002370"/>
    <lineage>
        <taxon>Eukaryota</taxon>
        <taxon>Fungi</taxon>
        <taxon>Dikarya</taxon>
        <taxon>Ascomycota</taxon>
        <taxon>Pezizomycotina</taxon>
        <taxon>Eurotiomycetes</taxon>
        <taxon>Chaetothyriomycetidae</taxon>
        <taxon>Chaetothyriales</taxon>
        <taxon>Trichomeriaceae</taxon>
        <taxon>Knufia</taxon>
    </lineage>
</organism>
<evidence type="ECO:0000313" key="4">
    <source>
        <dbReference type="Proteomes" id="UP001172681"/>
    </source>
</evidence>
<dbReference type="EMBL" id="JAPDRN010000003">
    <property type="protein sequence ID" value="KAJ9646007.1"/>
    <property type="molecule type" value="Genomic_DNA"/>
</dbReference>
<protein>
    <submittedName>
        <fullName evidence="3">Uncharacterized protein</fullName>
    </submittedName>
</protein>
<feature type="compositionally biased region" description="Low complexity" evidence="1">
    <location>
        <begin position="200"/>
        <end position="220"/>
    </location>
</feature>
<proteinExistence type="predicted"/>
<feature type="compositionally biased region" description="Gly residues" evidence="1">
    <location>
        <begin position="232"/>
        <end position="244"/>
    </location>
</feature>
<name>A0AA39D3W2_9EURO</name>
<feature type="region of interest" description="Disordered" evidence="1">
    <location>
        <begin position="178"/>
        <end position="251"/>
    </location>
</feature>
<keyword evidence="2" id="KW-0472">Membrane</keyword>
<dbReference type="AlphaFoldDB" id="A0AA39D3W2"/>
<evidence type="ECO:0000256" key="1">
    <source>
        <dbReference type="SAM" id="MobiDB-lite"/>
    </source>
</evidence>
<evidence type="ECO:0000256" key="2">
    <source>
        <dbReference type="SAM" id="Phobius"/>
    </source>
</evidence>
<dbReference type="Proteomes" id="UP001172681">
    <property type="component" value="Unassembled WGS sequence"/>
</dbReference>
<reference evidence="3" key="1">
    <citation type="submission" date="2022-10" db="EMBL/GenBank/DDBJ databases">
        <title>Culturing micro-colonial fungi from biological soil crusts in the Mojave desert and describing Neophaeococcomyces mojavensis, and introducing the new genera and species Taxawa tesnikishii.</title>
        <authorList>
            <person name="Kurbessoian T."/>
            <person name="Stajich J.E."/>
        </authorList>
    </citation>
    <scope>NUCLEOTIDE SEQUENCE</scope>
    <source>
        <strain evidence="3">TK_35</strain>
    </source>
</reference>
<keyword evidence="4" id="KW-1185">Reference proteome</keyword>